<dbReference type="Proteomes" id="UP000301737">
    <property type="component" value="Unassembled WGS sequence"/>
</dbReference>
<dbReference type="Pfam" id="PF00202">
    <property type="entry name" value="Aminotran_3"/>
    <property type="match status" value="1"/>
</dbReference>
<dbReference type="InterPro" id="IPR015422">
    <property type="entry name" value="PyrdxlP-dep_Trfase_small"/>
</dbReference>
<dbReference type="Gene3D" id="3.40.640.10">
    <property type="entry name" value="Type I PLP-dependent aspartate aminotransferase-like (Major domain)"/>
    <property type="match status" value="1"/>
</dbReference>
<keyword evidence="4" id="KW-1185">Reference proteome</keyword>
<protein>
    <submittedName>
        <fullName evidence="3">Uncharacterized protein</fullName>
    </submittedName>
</protein>
<organism evidence="3 4">
    <name type="scientific">Zygosaccharomyces mellis</name>
    <dbReference type="NCBI Taxonomy" id="42258"/>
    <lineage>
        <taxon>Eukaryota</taxon>
        <taxon>Fungi</taxon>
        <taxon>Dikarya</taxon>
        <taxon>Ascomycota</taxon>
        <taxon>Saccharomycotina</taxon>
        <taxon>Saccharomycetes</taxon>
        <taxon>Saccharomycetales</taxon>
        <taxon>Saccharomycetaceae</taxon>
        <taxon>Zygosaccharomyces</taxon>
    </lineage>
</organism>
<keyword evidence="2" id="KW-0663">Pyridoxal phosphate</keyword>
<evidence type="ECO:0000313" key="4">
    <source>
        <dbReference type="Proteomes" id="UP000301737"/>
    </source>
</evidence>
<evidence type="ECO:0000313" key="3">
    <source>
        <dbReference type="EMBL" id="GCF01043.1"/>
    </source>
</evidence>
<dbReference type="AlphaFoldDB" id="A0A4C2EFM2"/>
<reference evidence="3 4" key="1">
    <citation type="submission" date="2019-01" db="EMBL/GenBank/DDBJ databases">
        <title>Draft Genome Sequencing of Zygosaccharomyces mellis Ca-7.</title>
        <authorList>
            <person name="Shiwa Y."/>
            <person name="Kanesaki Y."/>
            <person name="Ishige T."/>
            <person name="Mura K."/>
            <person name="Hori T."/>
            <person name="Tamura T."/>
        </authorList>
    </citation>
    <scope>NUCLEOTIDE SEQUENCE [LARGE SCALE GENOMIC DNA]</scope>
    <source>
        <strain evidence="3 4">Ca-7</strain>
    </source>
</reference>
<dbReference type="SUPFAM" id="SSF53383">
    <property type="entry name" value="PLP-dependent transferases"/>
    <property type="match status" value="1"/>
</dbReference>
<dbReference type="InterPro" id="IPR015421">
    <property type="entry name" value="PyrdxlP-dep_Trfase_major"/>
</dbReference>
<comment type="similarity">
    <text evidence="1">Belongs to the class-III pyridoxal-phosphate-dependent aminotransferase family.</text>
</comment>
<evidence type="ECO:0000256" key="2">
    <source>
        <dbReference type="ARBA" id="ARBA00022898"/>
    </source>
</evidence>
<dbReference type="GO" id="GO:0008483">
    <property type="term" value="F:transaminase activity"/>
    <property type="evidence" value="ECO:0007669"/>
    <property type="project" value="InterPro"/>
</dbReference>
<name>A0A4C2EFM2_9SACH</name>
<dbReference type="Gene3D" id="3.90.1150.10">
    <property type="entry name" value="Aspartate Aminotransferase, domain 1"/>
    <property type="match status" value="1"/>
</dbReference>
<dbReference type="InterPro" id="IPR015424">
    <property type="entry name" value="PyrdxlP-dep_Trfase"/>
</dbReference>
<dbReference type="GO" id="GO:0005739">
    <property type="term" value="C:mitochondrion"/>
    <property type="evidence" value="ECO:0007669"/>
    <property type="project" value="TreeGrafter"/>
</dbReference>
<proteinExistence type="inferred from homology"/>
<accession>A0A4C2EFM2</accession>
<evidence type="ECO:0000256" key="1">
    <source>
        <dbReference type="ARBA" id="ARBA00008954"/>
    </source>
</evidence>
<dbReference type="PANTHER" id="PTHR45688:SF13">
    <property type="entry name" value="ALANINE--GLYOXYLATE AMINOTRANSFERASE 2-LIKE"/>
    <property type="match status" value="1"/>
</dbReference>
<dbReference type="GO" id="GO:0030170">
    <property type="term" value="F:pyridoxal phosphate binding"/>
    <property type="evidence" value="ECO:0007669"/>
    <property type="project" value="InterPro"/>
</dbReference>
<comment type="caution">
    <text evidence="3">The sequence shown here is derived from an EMBL/GenBank/DDBJ whole genome shotgun (WGS) entry which is preliminary data.</text>
</comment>
<dbReference type="PANTHER" id="PTHR45688">
    <property type="match status" value="1"/>
</dbReference>
<sequence>MLVLPDGCLKRLKMHCEKRPMLLIVDEAQPTFGRCGSLFCFEAHGVVPDIMSLSKTLWHGMPLSAVVTSNKIAEKTASVNFLFYTTHVNDPLPCAAGSKVIDIVIRDDLVQNSKNMGSLFRSELEHLRKNYNQIGDIRGRGLMTGVEIIDPKTKHTDVVLAGRLADKMMELGLSANLIRVPPFGGVFRIAPPITIPRKEIMLGASTFAKSFKELLG</sequence>
<dbReference type="InterPro" id="IPR005814">
    <property type="entry name" value="Aminotrans_3"/>
</dbReference>
<gene>
    <name evidence="3" type="ORF">ZYGM_002282</name>
</gene>
<dbReference type="OrthoDB" id="10261433at2759"/>
<dbReference type="EMBL" id="BIMX01000025">
    <property type="protein sequence ID" value="GCF01043.1"/>
    <property type="molecule type" value="Genomic_DNA"/>
</dbReference>